<keyword evidence="3" id="KW-1185">Reference proteome</keyword>
<sequence length="180" mass="18491">MVFSPLRPTPSGTPQPSSVTVSVNSPPAHWSRTSTACAPECRAAFQQAVQAVPGPAHRVDGHLQLAQQLVEPQLGHMLLKTAASILAHDLLRPTHQTGRLEPVPLSSPYCPEASTRLSDGPGPGRHLGAGDRSLKHGAGSTAAPFHAPTARTATAVAAVPPAVTAVDAVSASFGSFATRP</sequence>
<dbReference type="EMBL" id="BMMU01000025">
    <property type="protein sequence ID" value="GGJ55704.1"/>
    <property type="molecule type" value="Genomic_DNA"/>
</dbReference>
<comment type="caution">
    <text evidence="2">The sequence shown here is derived from an EMBL/GenBank/DDBJ whole genome shotgun (WGS) entry which is preliminary data.</text>
</comment>
<feature type="compositionally biased region" description="Low complexity" evidence="1">
    <location>
        <begin position="14"/>
        <end position="27"/>
    </location>
</feature>
<reference evidence="2" key="2">
    <citation type="submission" date="2020-09" db="EMBL/GenBank/DDBJ databases">
        <authorList>
            <person name="Sun Q."/>
            <person name="Zhou Y."/>
        </authorList>
    </citation>
    <scope>NUCLEOTIDE SEQUENCE</scope>
    <source>
        <strain evidence="2">CGMCC 4.7272</strain>
    </source>
</reference>
<dbReference type="Proteomes" id="UP000625682">
    <property type="component" value="Unassembled WGS sequence"/>
</dbReference>
<organism evidence="2 3">
    <name type="scientific">Streptomyces lacrimifluminis</name>
    <dbReference type="NCBI Taxonomy" id="1500077"/>
    <lineage>
        <taxon>Bacteria</taxon>
        <taxon>Bacillati</taxon>
        <taxon>Actinomycetota</taxon>
        <taxon>Actinomycetes</taxon>
        <taxon>Kitasatosporales</taxon>
        <taxon>Streptomycetaceae</taxon>
        <taxon>Streptomyces</taxon>
    </lineage>
</organism>
<accession>A0A917LBC3</accession>
<evidence type="ECO:0000313" key="3">
    <source>
        <dbReference type="Proteomes" id="UP000625682"/>
    </source>
</evidence>
<gene>
    <name evidence="2" type="ORF">GCM10012282_61000</name>
</gene>
<evidence type="ECO:0000256" key="1">
    <source>
        <dbReference type="SAM" id="MobiDB-lite"/>
    </source>
</evidence>
<evidence type="ECO:0000313" key="2">
    <source>
        <dbReference type="EMBL" id="GGJ55704.1"/>
    </source>
</evidence>
<protein>
    <submittedName>
        <fullName evidence="2">Uncharacterized protein</fullName>
    </submittedName>
</protein>
<feature type="region of interest" description="Disordered" evidence="1">
    <location>
        <begin position="1"/>
        <end position="31"/>
    </location>
</feature>
<feature type="region of interest" description="Disordered" evidence="1">
    <location>
        <begin position="111"/>
        <end position="144"/>
    </location>
</feature>
<reference evidence="2" key="1">
    <citation type="journal article" date="2014" name="Int. J. Syst. Evol. Microbiol.">
        <title>Complete genome sequence of Corynebacterium casei LMG S-19264T (=DSM 44701T), isolated from a smear-ripened cheese.</title>
        <authorList>
            <consortium name="US DOE Joint Genome Institute (JGI-PGF)"/>
            <person name="Walter F."/>
            <person name="Albersmeier A."/>
            <person name="Kalinowski J."/>
            <person name="Ruckert C."/>
        </authorList>
    </citation>
    <scope>NUCLEOTIDE SEQUENCE</scope>
    <source>
        <strain evidence="2">CGMCC 4.7272</strain>
    </source>
</reference>
<dbReference type="AlphaFoldDB" id="A0A917LBC3"/>
<name>A0A917LBC3_9ACTN</name>
<proteinExistence type="predicted"/>